<accession>A0A7J6L1A2</accession>
<feature type="compositionally biased region" description="Basic and acidic residues" evidence="2">
    <location>
        <begin position="864"/>
        <end position="884"/>
    </location>
</feature>
<keyword evidence="1" id="KW-0479">Metal-binding</keyword>
<feature type="domain" description="C2H2-type" evidence="3">
    <location>
        <begin position="319"/>
        <end position="349"/>
    </location>
</feature>
<evidence type="ECO:0000313" key="5">
    <source>
        <dbReference type="Proteomes" id="UP000591131"/>
    </source>
</evidence>
<dbReference type="Proteomes" id="UP000591131">
    <property type="component" value="Unassembled WGS sequence"/>
</dbReference>
<feature type="compositionally biased region" description="Low complexity" evidence="2">
    <location>
        <begin position="603"/>
        <end position="615"/>
    </location>
</feature>
<dbReference type="InterPro" id="IPR013087">
    <property type="entry name" value="Znf_C2H2_type"/>
</dbReference>
<feature type="region of interest" description="Disordered" evidence="2">
    <location>
        <begin position="124"/>
        <end position="192"/>
    </location>
</feature>
<feature type="region of interest" description="Disordered" evidence="2">
    <location>
        <begin position="224"/>
        <end position="295"/>
    </location>
</feature>
<comment type="caution">
    <text evidence="4">The sequence shown here is derived from an EMBL/GenBank/DDBJ whole genome shotgun (WGS) entry which is preliminary data.</text>
</comment>
<dbReference type="PROSITE" id="PS50157">
    <property type="entry name" value="ZINC_FINGER_C2H2_2"/>
    <property type="match status" value="2"/>
</dbReference>
<feature type="region of interest" description="Disordered" evidence="2">
    <location>
        <begin position="1094"/>
        <end position="1113"/>
    </location>
</feature>
<feature type="region of interest" description="Disordered" evidence="2">
    <location>
        <begin position="716"/>
        <end position="766"/>
    </location>
</feature>
<evidence type="ECO:0000256" key="1">
    <source>
        <dbReference type="PROSITE-ProRule" id="PRU00042"/>
    </source>
</evidence>
<dbReference type="GO" id="GO:0008270">
    <property type="term" value="F:zinc ion binding"/>
    <property type="evidence" value="ECO:0007669"/>
    <property type="project" value="UniProtKB-KW"/>
</dbReference>
<feature type="region of interest" description="Disordered" evidence="2">
    <location>
        <begin position="580"/>
        <end position="628"/>
    </location>
</feature>
<feature type="compositionally biased region" description="Acidic residues" evidence="2">
    <location>
        <begin position="249"/>
        <end position="268"/>
    </location>
</feature>
<dbReference type="Pfam" id="PF00096">
    <property type="entry name" value="zf-C2H2"/>
    <property type="match status" value="2"/>
</dbReference>
<evidence type="ECO:0000259" key="3">
    <source>
        <dbReference type="PROSITE" id="PS50157"/>
    </source>
</evidence>
<feature type="region of interest" description="Disordered" evidence="2">
    <location>
        <begin position="1034"/>
        <end position="1086"/>
    </location>
</feature>
<dbReference type="EMBL" id="JAAPAO010000827">
    <property type="protein sequence ID" value="KAF4653363.1"/>
    <property type="molecule type" value="Genomic_DNA"/>
</dbReference>
<sequence length="1328" mass="140599">MTDPPPLQQQQTPRGAFLPSFTPVHHHGGSLATNATGNTGIRSATPWTAPNLASQPHQAPPARPSLANTTSPPGRPSHRFDDDSVLMASPFTAIGTSPGPARAEVNNQRTTRAVAAVTGCRKAGGAAAANDGSPDSVIRKLGFDADNTPPNARPRSNVTDAAGDAFPSLKTPPSDEGNTPVPGSLDGSQLSCSDLVTPSRVFGKSSLRSGSVKRAVRAANNTLMTLSPGSSNSGYAARLGESPEGGTVDTEEGEPIELGGIDEDDEAVDPVGTPMNRGDDLNSGTGGDDDALGDCSPQVPKPTPHKEEDLTQFDCLTITECPRCGKAFRTKADVQSHMLTCTTHRMRSGSMLTARTDDGSLDSLPGIEALGTAAEDDLMRTPMSLHSVPGPAVTTLPPPQRPQRSITKATPGTGGQTLFVHETPQVPPLLTPAIVTAQGTAPHGGDATNPLMEAFERVTAAENVTKSTPPVVVTVMSDGPCRVSRQVAWLQQAAQPITGLIVRAGTAAAALVGVREPYQVLRDPSTSLSPTISSGENALFGADSAKPARPALSSPPSMTAIPEAEVIDWDAEIETFLASVGSSQSSRDEERITAATKEVCADSGGTSSSSSSASTERQARWTSRHTARDSSASCTVEMNCTSMMLSIRDPAIISVADSNCISRIDHIAHKDLSILEPVAEEPYSITHSHLRSLSVPSGGGCCPDLLTGTCSLSGHLRPPPAATPPSRPRTASSLSPRLAQRTPPYPSDSRGDTTVEEPSTDHKCPHCGRTFASSGKLGVHERVCQRVFMTKRQPVDFRRYRAKNTALEAFVGSTFVKNGAVAAGPTAGPPLLAITAGVKQPQQPAKGSRKRSRSAPQTRRQTQRRAEASKTQPKSREPARDRPHGSKSRATPKAKSRLEHPASPKSLMHEDDRPNVTATMTEREAEVRSSLLSTARKSRGSLLAALARDESSACLVGRASLDDDWQRRSAELAKKYTSWSRSILRSSLEAANSGATDEATEEASLAAADLINPWDASRAPKGLIHPTRPAVVHHSHAGRLSSESMIHHGDTSRASGRAVTFATNQQPKPLERSARGPGESDRLSTPDLTSIEKSHALVGGSGPGQEASLPSSRMFTQDDTAVRGSSPRLARSTVRSSRASASIEDIVRKYSSMSKVEIVESPRDSRDKMIASRLSRDGIKASAGVGQAGDEHSSDSSDRPCYDPSKYYGDNSSDDDEEVRPPDAGYRYTESYPWSQAQLQPSPYFHPPLQHRLYMGPAAGPLLYPQQPQQYQALPCYYYPTVDPQPGRMYSWAGPYPTDLAVWGGGGGGPPAPPRHLPSMTHPGSYGG</sequence>
<keyword evidence="5" id="KW-1185">Reference proteome</keyword>
<feature type="compositionally biased region" description="Basic residues" evidence="2">
    <location>
        <begin position="885"/>
        <end position="895"/>
    </location>
</feature>
<feature type="region of interest" description="Disordered" evidence="2">
    <location>
        <begin position="1306"/>
        <end position="1328"/>
    </location>
</feature>
<keyword evidence="1" id="KW-0863">Zinc-finger</keyword>
<feature type="compositionally biased region" description="Polar residues" evidence="2">
    <location>
        <begin position="224"/>
        <end position="234"/>
    </location>
</feature>
<feature type="region of interest" description="Disordered" evidence="2">
    <location>
        <begin position="1181"/>
        <end position="1228"/>
    </location>
</feature>
<feature type="domain" description="C2H2-type" evidence="3">
    <location>
        <begin position="762"/>
        <end position="794"/>
    </location>
</feature>
<feature type="compositionally biased region" description="Basic and acidic residues" evidence="2">
    <location>
        <begin position="1069"/>
        <end position="1086"/>
    </location>
</feature>
<dbReference type="SMART" id="SM00355">
    <property type="entry name" value="ZnF_C2H2"/>
    <property type="match status" value="2"/>
</dbReference>
<feature type="compositionally biased region" description="Low complexity" evidence="2">
    <location>
        <begin position="1130"/>
        <end position="1140"/>
    </location>
</feature>
<feature type="compositionally biased region" description="Basic and acidic residues" evidence="2">
    <location>
        <begin position="896"/>
        <end position="914"/>
    </location>
</feature>
<feature type="region of interest" description="Disordered" evidence="2">
    <location>
        <begin position="838"/>
        <end position="914"/>
    </location>
</feature>
<keyword evidence="1" id="KW-0862">Zinc</keyword>
<feature type="compositionally biased region" description="Polar residues" evidence="2">
    <location>
        <begin position="148"/>
        <end position="159"/>
    </location>
</feature>
<feature type="compositionally biased region" description="Polar residues" evidence="2">
    <location>
        <begin position="31"/>
        <end position="57"/>
    </location>
</feature>
<feature type="region of interest" description="Disordered" evidence="2">
    <location>
        <begin position="1118"/>
        <end position="1140"/>
    </location>
</feature>
<proteinExistence type="predicted"/>
<feature type="compositionally biased region" description="Pro residues" evidence="2">
    <location>
        <begin position="717"/>
        <end position="727"/>
    </location>
</feature>
<feature type="compositionally biased region" description="Basic and acidic residues" evidence="2">
    <location>
        <begin position="1189"/>
        <end position="1201"/>
    </location>
</feature>
<feature type="compositionally biased region" description="Low complexity" evidence="2">
    <location>
        <begin position="728"/>
        <end position="738"/>
    </location>
</feature>
<gene>
    <name evidence="4" type="ORF">FOL47_010562</name>
</gene>
<organism evidence="4 5">
    <name type="scientific">Perkinsus chesapeaki</name>
    <name type="common">Clam parasite</name>
    <name type="synonym">Perkinsus andrewsi</name>
    <dbReference type="NCBI Taxonomy" id="330153"/>
    <lineage>
        <taxon>Eukaryota</taxon>
        <taxon>Sar</taxon>
        <taxon>Alveolata</taxon>
        <taxon>Perkinsozoa</taxon>
        <taxon>Perkinsea</taxon>
        <taxon>Perkinsida</taxon>
        <taxon>Perkinsidae</taxon>
        <taxon>Perkinsus</taxon>
    </lineage>
</organism>
<feature type="compositionally biased region" description="Basic and acidic residues" evidence="2">
    <location>
        <begin position="749"/>
        <end position="764"/>
    </location>
</feature>
<protein>
    <recommendedName>
        <fullName evidence="3">C2H2-type domain-containing protein</fullName>
    </recommendedName>
</protein>
<evidence type="ECO:0000313" key="4">
    <source>
        <dbReference type="EMBL" id="KAF4653363.1"/>
    </source>
</evidence>
<reference evidence="4 5" key="1">
    <citation type="submission" date="2020-04" db="EMBL/GenBank/DDBJ databases">
        <title>Perkinsus chesapeaki whole genome sequence.</title>
        <authorList>
            <person name="Bogema D.R."/>
        </authorList>
    </citation>
    <scope>NUCLEOTIDE SEQUENCE [LARGE SCALE GENOMIC DNA]</scope>
    <source>
        <strain evidence="4">ATCC PRA-425</strain>
    </source>
</reference>
<feature type="region of interest" description="Disordered" evidence="2">
    <location>
        <begin position="1"/>
        <end position="107"/>
    </location>
</feature>
<dbReference type="OrthoDB" id="448404at2759"/>
<evidence type="ECO:0000256" key="2">
    <source>
        <dbReference type="SAM" id="MobiDB-lite"/>
    </source>
</evidence>
<name>A0A7J6L1A2_PERCH</name>